<dbReference type="SUPFAM" id="SSF52540">
    <property type="entry name" value="P-loop containing nucleoside triphosphate hydrolases"/>
    <property type="match status" value="1"/>
</dbReference>
<dbReference type="PANTHER" id="PTHR11566:SF21">
    <property type="entry name" value="DYNAMIN RELATED PROTEIN 1, ISOFORM A"/>
    <property type="match status" value="1"/>
</dbReference>
<dbReference type="InterPro" id="IPR020850">
    <property type="entry name" value="GED_dom"/>
</dbReference>
<name>A0A1G4AT31_9PEZI</name>
<dbReference type="SMART" id="SM00053">
    <property type="entry name" value="DYNc"/>
    <property type="match status" value="1"/>
</dbReference>
<dbReference type="GO" id="GO:0003924">
    <property type="term" value="F:GTPase activity"/>
    <property type="evidence" value="ECO:0007669"/>
    <property type="project" value="InterPro"/>
</dbReference>
<dbReference type="InterPro" id="IPR027417">
    <property type="entry name" value="P-loop_NTPase"/>
</dbReference>
<evidence type="ECO:0000259" key="4">
    <source>
        <dbReference type="PROSITE" id="PS51388"/>
    </source>
</evidence>
<dbReference type="STRING" id="1209926.A0A1G4AT31"/>
<dbReference type="InterPro" id="IPR022812">
    <property type="entry name" value="Dynamin"/>
</dbReference>
<keyword evidence="7" id="KW-1185">Reference proteome</keyword>
<feature type="domain" description="Dynamin-type G" evidence="5">
    <location>
        <begin position="1"/>
        <end position="217"/>
    </location>
</feature>
<dbReference type="GeneID" id="34565522"/>
<dbReference type="InterPro" id="IPR030381">
    <property type="entry name" value="G_DYNAMIN_dom"/>
</dbReference>
<evidence type="ECO:0000256" key="3">
    <source>
        <dbReference type="SAM" id="MobiDB-lite"/>
    </source>
</evidence>
<dbReference type="InterPro" id="IPR001401">
    <property type="entry name" value="Dynamin_GTPase"/>
</dbReference>
<sequence length="787" mass="87325">MMEDLSDLPVAIEEASKLMGIRGFTDSPDDAAFASDALRIEVTGPTGLQLSIVDLPGLISVSNEEQSQADVDAVHAMVRSYLRSTRTIILAVVQASNDFANQGIIKIAREYDPDGQRTVGIITKPDLINVGAEAKLSNIAKNKDAIKLKLGFFLLKNPSPSEMQADSANISRAEREMNFFSSPAWKAQNLDMSRVGIENLKAFLQELLDEHLEGELPKLKDEVRRALNTLEKELDDMGPERRSLGDIRSFMTNLSMRYYQLAQAALDGNYHCSDAAFFDKKNGSRLRSLVHQRNGVFATKIRAQGHKRKITDSPPTPVSDGDLGCDCDGDQLVVTRSEMISWIWETYNETRGRELPGNYSHILLAELFHEHSSPWRKLAEEHVSAVLENVSKWIQQAVSTLFHEDRLRRDINSFCQEQLELSRKTAFKELEQIILDENRHPITYNHYYTENIQKARNDSQKELLESSLAMIGGGTFHVGHPDDRKRLIGGLQPRLCVDMDQQACEEALAGLNAYYKVAMKTFVDNICRQVVERHILAPLPEIFNPTTVSQLSDDELLRIGSEPEKEIARRQRLGASAQGLRSSLLELQCLSVKYFHSPSWASLLSTPPWITLFPALDLWGHKEFPGSGKRSQLPVTHSPDPDPSARVAHPRVRSLVASKTVNWRLGLLDSSGGSAIRMGTLHSGRPKKGAHDRDLPTAGVSTVYAFPRICVAVGGSPGRRIPPLSLTLVTPKSNFGTPCPTPALALSRRASRQCSARHGIRRGGPMGGGRGRINVARESCLTDANWA</sequence>
<dbReference type="GO" id="GO:0016020">
    <property type="term" value="C:membrane"/>
    <property type="evidence" value="ECO:0007669"/>
    <property type="project" value="TreeGrafter"/>
</dbReference>
<dbReference type="Gene3D" id="3.40.50.300">
    <property type="entry name" value="P-loop containing nucleotide triphosphate hydrolases"/>
    <property type="match status" value="1"/>
</dbReference>
<dbReference type="Pfam" id="PF00350">
    <property type="entry name" value="Dynamin_N"/>
    <property type="match status" value="1"/>
</dbReference>
<accession>A0A1G4AT31</accession>
<feature type="domain" description="GED" evidence="4">
    <location>
        <begin position="504"/>
        <end position="595"/>
    </location>
</feature>
<keyword evidence="1" id="KW-0547">Nucleotide-binding</keyword>
<dbReference type="OrthoDB" id="415706at2759"/>
<dbReference type="RefSeq" id="XP_022469498.1">
    <property type="nucleotide sequence ID" value="XM_022624012.1"/>
</dbReference>
<evidence type="ECO:0000313" key="6">
    <source>
        <dbReference type="EMBL" id="OHE92329.1"/>
    </source>
</evidence>
<dbReference type="GO" id="GO:0005739">
    <property type="term" value="C:mitochondrion"/>
    <property type="evidence" value="ECO:0007669"/>
    <property type="project" value="TreeGrafter"/>
</dbReference>
<reference evidence="6 7" key="1">
    <citation type="submission" date="2016-09" db="EMBL/GenBank/DDBJ databases">
        <authorList>
            <person name="Capua I."/>
            <person name="De Benedictis P."/>
            <person name="Joannis T."/>
            <person name="Lombin L.H."/>
            <person name="Cattoli G."/>
        </authorList>
    </citation>
    <scope>NUCLEOTIDE SEQUENCE [LARGE SCALE GENOMIC DNA]</scope>
    <source>
        <strain evidence="6 7">IMI 309357</strain>
    </source>
</reference>
<dbReference type="PRINTS" id="PR00195">
    <property type="entry name" value="DYNAMIN"/>
</dbReference>
<gene>
    <name evidence="6" type="ORF">CORC01_12391</name>
</gene>
<dbReference type="Gene3D" id="1.20.120.1240">
    <property type="entry name" value="Dynamin, middle domain"/>
    <property type="match status" value="1"/>
</dbReference>
<dbReference type="GO" id="GO:0048312">
    <property type="term" value="P:intracellular distribution of mitochondria"/>
    <property type="evidence" value="ECO:0007669"/>
    <property type="project" value="TreeGrafter"/>
</dbReference>
<dbReference type="PANTHER" id="PTHR11566">
    <property type="entry name" value="DYNAMIN"/>
    <property type="match status" value="1"/>
</dbReference>
<dbReference type="AlphaFoldDB" id="A0A1G4AT31"/>
<dbReference type="EMBL" id="MJBS01000151">
    <property type="protein sequence ID" value="OHE92329.1"/>
    <property type="molecule type" value="Genomic_DNA"/>
</dbReference>
<dbReference type="GO" id="GO:0000266">
    <property type="term" value="P:mitochondrial fission"/>
    <property type="evidence" value="ECO:0007669"/>
    <property type="project" value="TreeGrafter"/>
</dbReference>
<dbReference type="InterPro" id="IPR045063">
    <property type="entry name" value="Dynamin_N"/>
</dbReference>
<evidence type="ECO:0000256" key="1">
    <source>
        <dbReference type="ARBA" id="ARBA00022741"/>
    </source>
</evidence>
<dbReference type="Pfam" id="PF01031">
    <property type="entry name" value="Dynamin_M"/>
    <property type="match status" value="1"/>
</dbReference>
<evidence type="ECO:0000256" key="2">
    <source>
        <dbReference type="ARBA" id="ARBA00023134"/>
    </source>
</evidence>
<dbReference type="GO" id="GO:0016559">
    <property type="term" value="P:peroxisome fission"/>
    <property type="evidence" value="ECO:0007669"/>
    <property type="project" value="TreeGrafter"/>
</dbReference>
<evidence type="ECO:0000259" key="5">
    <source>
        <dbReference type="PROSITE" id="PS51718"/>
    </source>
</evidence>
<keyword evidence="2" id="KW-0342">GTP-binding</keyword>
<comment type="caution">
    <text evidence="6">The sequence shown here is derived from an EMBL/GenBank/DDBJ whole genome shotgun (WGS) entry which is preliminary data.</text>
</comment>
<feature type="region of interest" description="Disordered" evidence="3">
    <location>
        <begin position="627"/>
        <end position="647"/>
    </location>
</feature>
<dbReference type="Proteomes" id="UP000176998">
    <property type="component" value="Unassembled WGS sequence"/>
</dbReference>
<dbReference type="GO" id="GO:0005525">
    <property type="term" value="F:GTP binding"/>
    <property type="evidence" value="ECO:0007669"/>
    <property type="project" value="InterPro"/>
</dbReference>
<evidence type="ECO:0000313" key="7">
    <source>
        <dbReference type="Proteomes" id="UP000176998"/>
    </source>
</evidence>
<dbReference type="InterPro" id="IPR000375">
    <property type="entry name" value="Dynamin_stalk"/>
</dbReference>
<dbReference type="GO" id="GO:0008017">
    <property type="term" value="F:microtubule binding"/>
    <property type="evidence" value="ECO:0007669"/>
    <property type="project" value="TreeGrafter"/>
</dbReference>
<dbReference type="PROSITE" id="PS51388">
    <property type="entry name" value="GED"/>
    <property type="match status" value="1"/>
</dbReference>
<proteinExistence type="predicted"/>
<dbReference type="GO" id="GO:0006897">
    <property type="term" value="P:endocytosis"/>
    <property type="evidence" value="ECO:0007669"/>
    <property type="project" value="TreeGrafter"/>
</dbReference>
<dbReference type="CDD" id="cd08771">
    <property type="entry name" value="DLP_1"/>
    <property type="match status" value="1"/>
</dbReference>
<dbReference type="GO" id="GO:0005874">
    <property type="term" value="C:microtubule"/>
    <property type="evidence" value="ECO:0007669"/>
    <property type="project" value="TreeGrafter"/>
</dbReference>
<dbReference type="PROSITE" id="PS51718">
    <property type="entry name" value="G_DYNAMIN_2"/>
    <property type="match status" value="1"/>
</dbReference>
<protein>
    <submittedName>
        <fullName evidence="6">Vacuolar sorting protein VPS1</fullName>
    </submittedName>
</protein>
<organism evidence="6 7">
    <name type="scientific">Colletotrichum orchidophilum</name>
    <dbReference type="NCBI Taxonomy" id="1209926"/>
    <lineage>
        <taxon>Eukaryota</taxon>
        <taxon>Fungi</taxon>
        <taxon>Dikarya</taxon>
        <taxon>Ascomycota</taxon>
        <taxon>Pezizomycotina</taxon>
        <taxon>Sordariomycetes</taxon>
        <taxon>Hypocreomycetidae</taxon>
        <taxon>Glomerellales</taxon>
        <taxon>Glomerellaceae</taxon>
        <taxon>Colletotrichum</taxon>
    </lineage>
</organism>